<evidence type="ECO:0000256" key="2">
    <source>
        <dbReference type="ARBA" id="ARBA00008790"/>
    </source>
</evidence>
<comment type="function">
    <text evidence="14">Atypical chemokine receptor that controls chemokine levels and localization via high-affinity chemokine binding that is uncoupled from classic ligand-driven signal transduction cascades, resulting instead in chemokine sequestration, degradation, or transcytosis. Also known as interceptor (internalizing receptor) or chemokine-scavenging receptor or chemokine decoy receptor. Has a promiscuous chemokine-binding profile, interacting with inflammatory chemokines of both the CXC and the CC subfamilies but not with homeostatic chemokines. Acts as a receptor for chemokines including CCL2, CCL5, CCL7, CCL11, CCL13, CCL14, CCL17, CXCL5, CXCL6, IL8/CXCL8, CXCL11, GRO, RANTES, MCP-1 and TARC. May regulate chemokine bioavailability and, consequently, leukocyte recruitment through two distinct mechanisms: when expressed in endothelial cells, it sustains the abluminal to luminal transcytosis of tissue-derived chemokines and their subsequent presentation to circulating leukocytes; when expressed in erythrocytes, serves as blood reservoir of cognate chemokines but also as a chemokine sink, buffering potential surges in plasma chemokine levels.</text>
</comment>
<keyword evidence="5 14" id="KW-0967">Endosome</keyword>
<evidence type="ECO:0000313" key="15">
    <source>
        <dbReference type="EMBL" id="KAL2771479.1"/>
    </source>
</evidence>
<evidence type="ECO:0000256" key="11">
    <source>
        <dbReference type="ARBA" id="ARBA00023180"/>
    </source>
</evidence>
<dbReference type="GO" id="GO:0006954">
    <property type="term" value="P:inflammatory response"/>
    <property type="evidence" value="ECO:0007669"/>
    <property type="project" value="UniProtKB-UniRule"/>
</dbReference>
<feature type="transmembrane region" description="Helical" evidence="14">
    <location>
        <begin position="64"/>
        <end position="86"/>
    </location>
</feature>
<accession>A0ABD2DXB8</accession>
<dbReference type="PRINTS" id="PR01559">
    <property type="entry name" value="DUFFYANTIGEN"/>
</dbReference>
<evidence type="ECO:0000256" key="1">
    <source>
        <dbReference type="ARBA" id="ARBA00004141"/>
    </source>
</evidence>
<feature type="transmembrane region" description="Helical" evidence="14">
    <location>
        <begin position="138"/>
        <end position="155"/>
    </location>
</feature>
<keyword evidence="4 14" id="KW-0812">Transmembrane</keyword>
<dbReference type="GO" id="GO:0004930">
    <property type="term" value="F:G protein-coupled receptor activity"/>
    <property type="evidence" value="ECO:0007669"/>
    <property type="project" value="UniProtKB-UniRule"/>
</dbReference>
<dbReference type="CDD" id="cd15010">
    <property type="entry name" value="7tmA_ACKR1_DARC"/>
    <property type="match status" value="1"/>
</dbReference>
<dbReference type="EMBL" id="JBFSEQ010000007">
    <property type="protein sequence ID" value="KAL2771479.1"/>
    <property type="molecule type" value="Genomic_DNA"/>
</dbReference>
<sequence length="338" mass="36190">VPSGYVLQVEPSLSSENSSQLEFEDYFWNYSDYGNDSFKGLDYNSSLEAAAPCHSCNLLDNSSLPFFILASVLGILASGAMLFALLRPLFHWQLCPSRPILVQLAVGSALFSIVVPILGPGLSSAPSTTLCRLGYCVWYGSAFAQALLIACHACLGPKLGAGQVPGLTLGLTVGLWGVATLLALPITLASGTSHGLCTLISSRDLKILQFIHTADCLVIFVLLPLGLLSTKGLIKALGRGPGPWVDILWAWFIFWWPHGVLLGLETLVRFRFLLLPTCLAQQVLDLLLNLAEALAILHCVAAPLLLALFCHQATRTSLPSLPLPASWSSHLGTLGDKS</sequence>
<dbReference type="PANTHER" id="PTHR14181:SF1">
    <property type="entry name" value="ATYPICAL CHEMOKINE RECEPTOR 1"/>
    <property type="match status" value="1"/>
</dbReference>
<dbReference type="PANTHER" id="PTHR14181">
    <property type="entry name" value="DUFFY ANTIGEN/CHEMOKINE RECEPTOR"/>
    <property type="match status" value="1"/>
</dbReference>
<evidence type="ECO:0000256" key="10">
    <source>
        <dbReference type="ARBA" id="ARBA00023170"/>
    </source>
</evidence>
<proteinExistence type="inferred from homology"/>
<evidence type="ECO:0000256" key="7">
    <source>
        <dbReference type="ARBA" id="ARBA00023040"/>
    </source>
</evidence>
<feature type="non-terminal residue" evidence="15">
    <location>
        <position position="1"/>
    </location>
</feature>
<dbReference type="FunFam" id="1.20.1070.10:FF:000266">
    <property type="entry name" value="Atypical chemokine receptor 1"/>
    <property type="match status" value="1"/>
</dbReference>
<evidence type="ECO:0000256" key="9">
    <source>
        <dbReference type="ARBA" id="ARBA00023157"/>
    </source>
</evidence>
<dbReference type="GO" id="GO:0016020">
    <property type="term" value="C:membrane"/>
    <property type="evidence" value="ECO:0007669"/>
    <property type="project" value="UniProtKB-SubCell"/>
</dbReference>
<keyword evidence="6 14" id="KW-1133">Transmembrane helix</keyword>
<gene>
    <name evidence="15" type="ORF">WCI35_019711</name>
</gene>
<keyword evidence="9" id="KW-1015">Disulfide bond</keyword>
<evidence type="ECO:0000256" key="13">
    <source>
        <dbReference type="ARBA" id="ARBA00030289"/>
    </source>
</evidence>
<evidence type="ECO:0000256" key="5">
    <source>
        <dbReference type="ARBA" id="ARBA00022753"/>
    </source>
</evidence>
<feature type="transmembrane region" description="Helical" evidence="14">
    <location>
        <begin position="167"/>
        <end position="187"/>
    </location>
</feature>
<evidence type="ECO:0000313" key="16">
    <source>
        <dbReference type="Proteomes" id="UP001610411"/>
    </source>
</evidence>
<keyword evidence="10 14" id="KW-0675">Receptor</keyword>
<evidence type="ECO:0000256" key="8">
    <source>
        <dbReference type="ARBA" id="ARBA00023136"/>
    </source>
</evidence>
<keyword evidence="8 14" id="KW-0472">Membrane</keyword>
<evidence type="ECO:0000256" key="12">
    <source>
        <dbReference type="ARBA" id="ARBA00023224"/>
    </source>
</evidence>
<keyword evidence="16" id="KW-1185">Reference proteome</keyword>
<keyword evidence="11" id="KW-0325">Glycoprotein</keyword>
<keyword evidence="12 14" id="KW-0807">Transducer</keyword>
<dbReference type="Proteomes" id="UP001610411">
    <property type="component" value="Unassembled WGS sequence"/>
</dbReference>
<protein>
    <recommendedName>
        <fullName evidence="3 14">Atypical chemokine receptor 1</fullName>
    </recommendedName>
    <alternativeName>
        <fullName evidence="13 14">Duffy antigen/chemokine receptor</fullName>
    </alternativeName>
</protein>
<dbReference type="AlphaFoldDB" id="A0ABD2DXB8"/>
<reference evidence="15 16" key="1">
    <citation type="journal article" date="2024" name="G3 (Bethesda)">
        <title>A hybrid genome assembly of the endangered aye-aye (Daubentonia madagascariensis).</title>
        <authorList>
            <person name="Versoza C.J."/>
            <person name="Pfeifer S.P."/>
        </authorList>
    </citation>
    <scope>NUCLEOTIDE SEQUENCE [LARGE SCALE GENOMIC DNA]</scope>
    <source>
        <strain evidence="15">6821</strain>
    </source>
</reference>
<feature type="transmembrane region" description="Helical" evidence="14">
    <location>
        <begin position="207"/>
        <end position="228"/>
    </location>
</feature>
<name>A0ABD2DXB8_DAUMA</name>
<dbReference type="SUPFAM" id="SSF81321">
    <property type="entry name" value="Family A G protein-coupled receptor-like"/>
    <property type="match status" value="1"/>
</dbReference>
<keyword evidence="7 14" id="KW-0297">G-protein coupled receptor</keyword>
<feature type="transmembrane region" description="Helical" evidence="14">
    <location>
        <begin position="290"/>
        <end position="310"/>
    </location>
</feature>
<dbReference type="GO" id="GO:0055037">
    <property type="term" value="C:recycling endosome"/>
    <property type="evidence" value="ECO:0007669"/>
    <property type="project" value="UniProtKB-SubCell"/>
</dbReference>
<organism evidence="15 16">
    <name type="scientific">Daubentonia madagascariensis</name>
    <name type="common">Aye-aye</name>
    <name type="synonym">Sciurus madagascariensis</name>
    <dbReference type="NCBI Taxonomy" id="31869"/>
    <lineage>
        <taxon>Eukaryota</taxon>
        <taxon>Metazoa</taxon>
        <taxon>Chordata</taxon>
        <taxon>Craniata</taxon>
        <taxon>Vertebrata</taxon>
        <taxon>Euteleostomi</taxon>
        <taxon>Mammalia</taxon>
        <taxon>Eutheria</taxon>
        <taxon>Euarchontoglires</taxon>
        <taxon>Primates</taxon>
        <taxon>Strepsirrhini</taxon>
        <taxon>Chiromyiformes</taxon>
        <taxon>Daubentoniidae</taxon>
        <taxon>Daubentonia</taxon>
    </lineage>
</organism>
<comment type="subcellular location">
    <subcellularLocation>
        <location evidence="14">Early endosome</location>
    </subcellularLocation>
    <subcellularLocation>
        <location evidence="1 14">Membrane</location>
        <topology evidence="1 14">Multi-pass membrane protein</topology>
    </subcellularLocation>
    <subcellularLocation>
        <location evidence="14">Recycling endosome</location>
    </subcellularLocation>
</comment>
<dbReference type="InterPro" id="IPR005384">
    <property type="entry name" value="Duffy_chemokine_rcpt"/>
</dbReference>
<comment type="similarity">
    <text evidence="2 14">Belongs to the G-protein coupled receptor 1 family. Atypical chemokine receptor subfamily.</text>
</comment>
<dbReference type="GO" id="GO:0070098">
    <property type="term" value="P:chemokine-mediated signaling pathway"/>
    <property type="evidence" value="ECO:0007669"/>
    <property type="project" value="UniProtKB-UniRule"/>
</dbReference>
<dbReference type="GO" id="GO:0005769">
    <property type="term" value="C:early endosome"/>
    <property type="evidence" value="ECO:0007669"/>
    <property type="project" value="UniProtKB-SubCell"/>
</dbReference>
<evidence type="ECO:0000256" key="14">
    <source>
        <dbReference type="RuleBase" id="RU368070"/>
    </source>
</evidence>
<evidence type="ECO:0000256" key="3">
    <source>
        <dbReference type="ARBA" id="ARBA00015484"/>
    </source>
</evidence>
<evidence type="ECO:0000256" key="6">
    <source>
        <dbReference type="ARBA" id="ARBA00022989"/>
    </source>
</evidence>
<feature type="transmembrane region" description="Helical" evidence="14">
    <location>
        <begin position="98"/>
        <end position="118"/>
    </location>
</feature>
<feature type="transmembrane region" description="Helical" evidence="14">
    <location>
        <begin position="248"/>
        <end position="270"/>
    </location>
</feature>
<evidence type="ECO:0000256" key="4">
    <source>
        <dbReference type="ARBA" id="ARBA00022692"/>
    </source>
</evidence>
<comment type="caution">
    <text evidence="15">The sequence shown here is derived from an EMBL/GenBank/DDBJ whole genome shotgun (WGS) entry which is preliminary data.</text>
</comment>